<gene>
    <name evidence="4" type="ORF">ABSH63_01540</name>
</gene>
<organism evidence="4 5">
    <name type="scientific">Sinimarinibacterium thermocellulolyticum</name>
    <dbReference type="NCBI Taxonomy" id="3170016"/>
    <lineage>
        <taxon>Bacteria</taxon>
        <taxon>Pseudomonadati</taxon>
        <taxon>Pseudomonadota</taxon>
        <taxon>Gammaproteobacteria</taxon>
        <taxon>Nevskiales</taxon>
        <taxon>Nevskiaceae</taxon>
        <taxon>Sinimarinibacterium</taxon>
    </lineage>
</organism>
<keyword evidence="5" id="KW-1185">Reference proteome</keyword>
<name>A0ABV2A796_9GAMM</name>
<dbReference type="PANTHER" id="PTHR33540">
    <property type="entry name" value="TRNA THREONYLCARBAMOYLADENOSINE BIOSYNTHESIS PROTEIN TSAE"/>
    <property type="match status" value="1"/>
</dbReference>
<reference evidence="4 5" key="1">
    <citation type="submission" date="2024-06" db="EMBL/GenBank/DDBJ databases">
        <authorList>
            <person name="Li Z."/>
            <person name="Jiang Y."/>
        </authorList>
    </citation>
    <scope>NUCLEOTIDE SEQUENCE [LARGE SCALE GENOMIC DNA]</scope>
    <source>
        <strain evidence="4 5">HSW-8</strain>
    </source>
</reference>
<dbReference type="Proteomes" id="UP001465331">
    <property type="component" value="Unassembled WGS sequence"/>
</dbReference>
<dbReference type="SUPFAM" id="SSF56112">
    <property type="entry name" value="Protein kinase-like (PK-like)"/>
    <property type="match status" value="1"/>
</dbReference>
<comment type="caution">
    <text evidence="4">The sequence shown here is derived from an EMBL/GenBank/DDBJ whole genome shotgun (WGS) entry which is preliminary data.</text>
</comment>
<dbReference type="InterPro" id="IPR011009">
    <property type="entry name" value="Kinase-like_dom_sf"/>
</dbReference>
<keyword evidence="1" id="KW-0547">Nucleotide-binding</keyword>
<accession>A0ABV2A796</accession>
<dbReference type="Pfam" id="PF01636">
    <property type="entry name" value="APH"/>
    <property type="match status" value="1"/>
</dbReference>
<evidence type="ECO:0000313" key="5">
    <source>
        <dbReference type="Proteomes" id="UP001465331"/>
    </source>
</evidence>
<dbReference type="EMBL" id="JBEPIJ010000001">
    <property type="protein sequence ID" value="MES0872696.1"/>
    <property type="molecule type" value="Genomic_DNA"/>
</dbReference>
<evidence type="ECO:0000256" key="2">
    <source>
        <dbReference type="ARBA" id="ARBA00022840"/>
    </source>
</evidence>
<evidence type="ECO:0000256" key="1">
    <source>
        <dbReference type="ARBA" id="ARBA00022741"/>
    </source>
</evidence>
<evidence type="ECO:0000259" key="3">
    <source>
        <dbReference type="Pfam" id="PF01636"/>
    </source>
</evidence>
<sequence>MPTAASDPAADVRAETARCFALQRLGLADARFAPASADASFRRYFRIEHGAQSWIVMDAPPERENLAPFIRVGALMQAAGLHVPKILAEDRAQGLLLLDDLGRHTYLQVLNADNADALMADAIDALIRWQCASRPGVLPIYDEALLRRELDLFADWYVGRELGRTLDAQQRGWLRETERRLLDSALAQPRVWVHRDYMPRNLMLSDPNPGVLDFQDAVEGPISYDLASLMRDAFVSWPAERIDAWMRLYWERARGAGLPVGDDFSEFRRAADWMALQRHLKVIGIFARICHRDGKPHYLADVPRFIGYVRELGAHYAEMAPLLRLFDSLDLHAP</sequence>
<keyword evidence="2" id="KW-0067">ATP-binding</keyword>
<dbReference type="Gene3D" id="3.30.200.20">
    <property type="entry name" value="Phosphorylase Kinase, domain 1"/>
    <property type="match status" value="1"/>
</dbReference>
<dbReference type="Gene3D" id="3.90.1200.10">
    <property type="match status" value="1"/>
</dbReference>
<proteinExistence type="predicted"/>
<dbReference type="PANTHER" id="PTHR33540:SF1">
    <property type="entry name" value="N-ACETYLMURAMATE_N-ACETYLGLUCOSAMINE KINASE"/>
    <property type="match status" value="1"/>
</dbReference>
<evidence type="ECO:0000313" key="4">
    <source>
        <dbReference type="EMBL" id="MES0872696.1"/>
    </source>
</evidence>
<feature type="domain" description="Aminoglycoside phosphotransferase" evidence="3">
    <location>
        <begin position="33"/>
        <end position="256"/>
    </location>
</feature>
<dbReference type="InterPro" id="IPR002575">
    <property type="entry name" value="Aminoglycoside_PTrfase"/>
</dbReference>
<protein>
    <submittedName>
        <fullName evidence="4">Phosphotransferase</fullName>
    </submittedName>
</protein>